<keyword evidence="1" id="KW-0812">Transmembrane</keyword>
<accession>A0A0G0G2A3</accession>
<comment type="caution">
    <text evidence="2">The sequence shown here is derived from an EMBL/GenBank/DDBJ whole genome shotgun (WGS) entry which is preliminary data.</text>
</comment>
<evidence type="ECO:0000313" key="3">
    <source>
        <dbReference type="Proteomes" id="UP000186383"/>
    </source>
</evidence>
<keyword evidence="1" id="KW-1133">Transmembrane helix</keyword>
<gene>
    <name evidence="2" type="ORF">UR88_C0005G0019</name>
</gene>
<proteinExistence type="predicted"/>
<evidence type="ECO:0000313" key="2">
    <source>
        <dbReference type="EMBL" id="KKP85872.1"/>
    </source>
</evidence>
<dbReference type="Proteomes" id="UP000186383">
    <property type="component" value="Unassembled WGS sequence"/>
</dbReference>
<evidence type="ECO:0000256" key="1">
    <source>
        <dbReference type="SAM" id="Phobius"/>
    </source>
</evidence>
<organism evidence="2 3">
    <name type="scientific">Candidatus Nomurabacteria bacterium GW2011_GWA1_35_8</name>
    <dbReference type="NCBI Taxonomy" id="1618727"/>
    <lineage>
        <taxon>Bacteria</taxon>
        <taxon>Candidatus Nomuraibacteriota</taxon>
    </lineage>
</organism>
<keyword evidence="1" id="KW-0472">Membrane</keyword>
<reference evidence="2 3" key="1">
    <citation type="journal article" date="2015" name="Nature">
        <title>rRNA introns, odd ribosomes, and small enigmatic genomes across a large radiation of phyla.</title>
        <authorList>
            <person name="Brown C.T."/>
            <person name="Hug L.A."/>
            <person name="Thomas B.C."/>
            <person name="Sharon I."/>
            <person name="Castelle C.J."/>
            <person name="Singh A."/>
            <person name="Wilkins M.J."/>
            <person name="Williams K.H."/>
            <person name="Banfield J.F."/>
        </authorList>
    </citation>
    <scope>NUCLEOTIDE SEQUENCE [LARGE SCALE GENOMIC DNA]</scope>
</reference>
<feature type="transmembrane region" description="Helical" evidence="1">
    <location>
        <begin position="12"/>
        <end position="38"/>
    </location>
</feature>
<protein>
    <submittedName>
        <fullName evidence="2">Uncharacterized protein</fullName>
    </submittedName>
</protein>
<name>A0A0G0G2A3_9BACT</name>
<dbReference type="AlphaFoldDB" id="A0A0G0G2A3"/>
<dbReference type="EMBL" id="LBQW01000005">
    <property type="protein sequence ID" value="KKP85872.1"/>
    <property type="molecule type" value="Genomic_DNA"/>
</dbReference>
<sequence>MIKNIGKNNKGYAILETIFYIALFAILSISVIDAMIIMTKAFKEVTIQTELMRNGNIMERISREIRQAHNINSINTTSLKLDTTDDVGADRTVEFSLSGSDIRFSENDVFTGNLNTPNTTVVDIAFMQINTAKGMAVKVILTVKSNRDSLNRNESFYNTIVLRGSY</sequence>